<gene>
    <name evidence="2" type="ORF">Sradi_2093400</name>
</gene>
<accession>A0AAW2TIH7</accession>
<evidence type="ECO:0000259" key="1">
    <source>
        <dbReference type="Pfam" id="PF13966"/>
    </source>
</evidence>
<comment type="caution">
    <text evidence="2">The sequence shown here is derived from an EMBL/GenBank/DDBJ whole genome shotgun (WGS) entry which is preliminary data.</text>
</comment>
<protein>
    <recommendedName>
        <fullName evidence="1">Reverse transcriptase zinc-binding domain-containing protein</fullName>
    </recommendedName>
</protein>
<dbReference type="AlphaFoldDB" id="A0AAW2TIH7"/>
<dbReference type="Pfam" id="PF13966">
    <property type="entry name" value="zf-RVT"/>
    <property type="match status" value="1"/>
</dbReference>
<evidence type="ECO:0000313" key="2">
    <source>
        <dbReference type="EMBL" id="KAL0404526.1"/>
    </source>
</evidence>
<feature type="domain" description="Reverse transcriptase zinc-binding" evidence="1">
    <location>
        <begin position="19"/>
        <end position="86"/>
    </location>
</feature>
<reference evidence="2" key="1">
    <citation type="submission" date="2020-06" db="EMBL/GenBank/DDBJ databases">
        <authorList>
            <person name="Li T."/>
            <person name="Hu X."/>
            <person name="Zhang T."/>
            <person name="Song X."/>
            <person name="Zhang H."/>
            <person name="Dai N."/>
            <person name="Sheng W."/>
            <person name="Hou X."/>
            <person name="Wei L."/>
        </authorList>
    </citation>
    <scope>NUCLEOTIDE SEQUENCE</scope>
    <source>
        <strain evidence="2">G02</strain>
        <tissue evidence="2">Leaf</tissue>
    </source>
</reference>
<sequence length="148" mass="17455">MVARRLASSLASTLARQGELWFLIWKSETPPRVRMFMWRLCKGALPILDNLGRRKPGIDTLCPICGDHIETVKHTFLLCPFARQIWALSCIPWRNISCWHHGIEEWILQVMREISSVDIARFFTLCWVIWQKRCQKLMENQLMDPMNT</sequence>
<dbReference type="InterPro" id="IPR026960">
    <property type="entry name" value="RVT-Znf"/>
</dbReference>
<name>A0AAW2TIH7_SESRA</name>
<dbReference type="EMBL" id="JACGWJ010000008">
    <property type="protein sequence ID" value="KAL0404526.1"/>
    <property type="molecule type" value="Genomic_DNA"/>
</dbReference>
<proteinExistence type="predicted"/>
<organism evidence="2">
    <name type="scientific">Sesamum radiatum</name>
    <name type="common">Black benniseed</name>
    <dbReference type="NCBI Taxonomy" id="300843"/>
    <lineage>
        <taxon>Eukaryota</taxon>
        <taxon>Viridiplantae</taxon>
        <taxon>Streptophyta</taxon>
        <taxon>Embryophyta</taxon>
        <taxon>Tracheophyta</taxon>
        <taxon>Spermatophyta</taxon>
        <taxon>Magnoliopsida</taxon>
        <taxon>eudicotyledons</taxon>
        <taxon>Gunneridae</taxon>
        <taxon>Pentapetalae</taxon>
        <taxon>asterids</taxon>
        <taxon>lamiids</taxon>
        <taxon>Lamiales</taxon>
        <taxon>Pedaliaceae</taxon>
        <taxon>Sesamum</taxon>
    </lineage>
</organism>
<reference evidence="2" key="2">
    <citation type="journal article" date="2024" name="Plant">
        <title>Genomic evolution and insights into agronomic trait innovations of Sesamum species.</title>
        <authorList>
            <person name="Miao H."/>
            <person name="Wang L."/>
            <person name="Qu L."/>
            <person name="Liu H."/>
            <person name="Sun Y."/>
            <person name="Le M."/>
            <person name="Wang Q."/>
            <person name="Wei S."/>
            <person name="Zheng Y."/>
            <person name="Lin W."/>
            <person name="Duan Y."/>
            <person name="Cao H."/>
            <person name="Xiong S."/>
            <person name="Wang X."/>
            <person name="Wei L."/>
            <person name="Li C."/>
            <person name="Ma Q."/>
            <person name="Ju M."/>
            <person name="Zhao R."/>
            <person name="Li G."/>
            <person name="Mu C."/>
            <person name="Tian Q."/>
            <person name="Mei H."/>
            <person name="Zhang T."/>
            <person name="Gao T."/>
            <person name="Zhang H."/>
        </authorList>
    </citation>
    <scope>NUCLEOTIDE SEQUENCE</scope>
    <source>
        <strain evidence="2">G02</strain>
    </source>
</reference>